<organism evidence="2 3">
    <name type="scientific">Mucuna pruriens</name>
    <name type="common">Velvet bean</name>
    <name type="synonym">Dolichos pruriens</name>
    <dbReference type="NCBI Taxonomy" id="157652"/>
    <lineage>
        <taxon>Eukaryota</taxon>
        <taxon>Viridiplantae</taxon>
        <taxon>Streptophyta</taxon>
        <taxon>Embryophyta</taxon>
        <taxon>Tracheophyta</taxon>
        <taxon>Spermatophyta</taxon>
        <taxon>Magnoliopsida</taxon>
        <taxon>eudicotyledons</taxon>
        <taxon>Gunneridae</taxon>
        <taxon>Pentapetalae</taxon>
        <taxon>rosids</taxon>
        <taxon>fabids</taxon>
        <taxon>Fabales</taxon>
        <taxon>Fabaceae</taxon>
        <taxon>Papilionoideae</taxon>
        <taxon>50 kb inversion clade</taxon>
        <taxon>NPAAA clade</taxon>
        <taxon>indigoferoid/millettioid clade</taxon>
        <taxon>Phaseoleae</taxon>
        <taxon>Mucuna</taxon>
    </lineage>
</organism>
<dbReference type="InterPro" id="IPR053781">
    <property type="entry name" value="F-box_AtFBL13-like"/>
</dbReference>
<dbReference type="Pfam" id="PF00646">
    <property type="entry name" value="F-box"/>
    <property type="match status" value="1"/>
</dbReference>
<evidence type="ECO:0000259" key="1">
    <source>
        <dbReference type="PROSITE" id="PS50181"/>
    </source>
</evidence>
<gene>
    <name evidence="2" type="ORF">CR513_05758</name>
</gene>
<name>A0A371I475_MUCPR</name>
<dbReference type="InterPro" id="IPR055411">
    <property type="entry name" value="LRR_FXL15/At3g58940/PEG3-like"/>
</dbReference>
<dbReference type="CDD" id="cd22160">
    <property type="entry name" value="F-box_AtFBL13-like"/>
    <property type="match status" value="1"/>
</dbReference>
<dbReference type="PROSITE" id="PS50181">
    <property type="entry name" value="FBOX"/>
    <property type="match status" value="1"/>
</dbReference>
<comment type="caution">
    <text evidence="2">The sequence shown here is derived from an EMBL/GenBank/DDBJ whole genome shotgun (WGS) entry which is preliminary data.</text>
</comment>
<dbReference type="EMBL" id="QJKJ01000965">
    <property type="protein sequence ID" value="RDY09809.1"/>
    <property type="molecule type" value="Genomic_DNA"/>
</dbReference>
<sequence>MADRISSMPDALLCHILSFLPTKAAVATSYLSRRWKNLWRTVPVLDFNQETYSRSKFDNSVYTFILSRDFSQPLQRFCLSSSFGTDPAKVNAWLAAATQRRLEHLDLSLNCSIVLFSSVLHCNTLTVFKLSNVHFSLKSSSVDLRRLKILHLSSVTFSQDKDFADLLSGSFNLQDLEVTDLYFDNYAVGTKFIRLLKLVSVHVFTREFPLEVASNVQFLRINWIDSRGLDLIPEFENLTHLKFSSYIQQPLVLDLIKRCPKLQNLVIYKEENLELFAEDPEGDSQPVPLCISLHLKECTFKNYEGLKGEFGFLRYVMQNARNLRTMTVMSNNRIDEGRKLVMLRNLSLCIRRSATCKLLFD</sequence>
<dbReference type="AlphaFoldDB" id="A0A371I475"/>
<dbReference type="Gene3D" id="1.20.1280.50">
    <property type="match status" value="1"/>
</dbReference>
<evidence type="ECO:0000313" key="3">
    <source>
        <dbReference type="Proteomes" id="UP000257109"/>
    </source>
</evidence>
<dbReference type="SMART" id="SM00579">
    <property type="entry name" value="FBD"/>
    <property type="match status" value="1"/>
</dbReference>
<dbReference type="SUPFAM" id="SSF52047">
    <property type="entry name" value="RNI-like"/>
    <property type="match status" value="1"/>
</dbReference>
<dbReference type="Pfam" id="PF24758">
    <property type="entry name" value="LRR_At5g56370"/>
    <property type="match status" value="1"/>
</dbReference>
<protein>
    <submittedName>
        <fullName evidence="2">F-box/FBD/LRR-repeat protein</fullName>
    </submittedName>
</protein>
<dbReference type="Pfam" id="PF08387">
    <property type="entry name" value="FBD"/>
    <property type="match status" value="1"/>
</dbReference>
<reference evidence="2" key="1">
    <citation type="submission" date="2018-05" db="EMBL/GenBank/DDBJ databases">
        <title>Draft genome of Mucuna pruriens seed.</title>
        <authorList>
            <person name="Nnadi N.E."/>
            <person name="Vos R."/>
            <person name="Hasami M.H."/>
            <person name="Devisetty U.K."/>
            <person name="Aguiy J.C."/>
        </authorList>
    </citation>
    <scope>NUCLEOTIDE SEQUENCE [LARGE SCALE GENOMIC DNA]</scope>
    <source>
        <strain evidence="2">JCA_2017</strain>
    </source>
</reference>
<dbReference type="Proteomes" id="UP000257109">
    <property type="component" value="Unassembled WGS sequence"/>
</dbReference>
<keyword evidence="3" id="KW-1185">Reference proteome</keyword>
<dbReference type="InterPro" id="IPR006566">
    <property type="entry name" value="FBD"/>
</dbReference>
<feature type="domain" description="F-box" evidence="1">
    <location>
        <begin position="2"/>
        <end position="55"/>
    </location>
</feature>
<dbReference type="PANTHER" id="PTHR31900">
    <property type="entry name" value="F-BOX/RNI SUPERFAMILY PROTEIN-RELATED"/>
    <property type="match status" value="1"/>
</dbReference>
<dbReference type="OrthoDB" id="1434964at2759"/>
<proteinExistence type="predicted"/>
<dbReference type="STRING" id="157652.A0A371I475"/>
<dbReference type="SUPFAM" id="SSF81383">
    <property type="entry name" value="F-box domain"/>
    <property type="match status" value="1"/>
</dbReference>
<dbReference type="InterPro" id="IPR001810">
    <property type="entry name" value="F-box_dom"/>
</dbReference>
<dbReference type="InterPro" id="IPR050232">
    <property type="entry name" value="FBL13/AtMIF1-like"/>
</dbReference>
<accession>A0A371I475</accession>
<dbReference type="PANTHER" id="PTHR31900:SF34">
    <property type="entry name" value="EMB|CAB62440.1-RELATED"/>
    <property type="match status" value="1"/>
</dbReference>
<dbReference type="Gene3D" id="3.80.10.10">
    <property type="entry name" value="Ribonuclease Inhibitor"/>
    <property type="match status" value="1"/>
</dbReference>
<evidence type="ECO:0000313" key="2">
    <source>
        <dbReference type="EMBL" id="RDY09809.1"/>
    </source>
</evidence>
<feature type="non-terminal residue" evidence="2">
    <location>
        <position position="1"/>
    </location>
</feature>
<dbReference type="InterPro" id="IPR032675">
    <property type="entry name" value="LRR_dom_sf"/>
</dbReference>
<dbReference type="InterPro" id="IPR036047">
    <property type="entry name" value="F-box-like_dom_sf"/>
</dbReference>